<protein>
    <submittedName>
        <fullName evidence="3">Pyridoxamine 5'-phosphate oxidase family protein</fullName>
    </submittedName>
</protein>
<keyword evidence="4" id="KW-1185">Reference proteome</keyword>
<comment type="caution">
    <text evidence="3">The sequence shown here is derived from an EMBL/GenBank/DDBJ whole genome shotgun (WGS) entry which is preliminary data.</text>
</comment>
<dbReference type="GO" id="GO:0005829">
    <property type="term" value="C:cytosol"/>
    <property type="evidence" value="ECO:0007669"/>
    <property type="project" value="TreeGrafter"/>
</dbReference>
<dbReference type="RefSeq" id="WP_127952646.1">
    <property type="nucleotide sequence ID" value="NZ_RKLO01000003.1"/>
</dbReference>
<evidence type="ECO:0000259" key="2">
    <source>
        <dbReference type="Pfam" id="PF01243"/>
    </source>
</evidence>
<evidence type="ECO:0000256" key="1">
    <source>
        <dbReference type="ARBA" id="ARBA00023002"/>
    </source>
</evidence>
<keyword evidence="1" id="KW-0560">Oxidoreductase</keyword>
<dbReference type="OrthoDB" id="5115613at2"/>
<feature type="domain" description="Pyridoxamine 5'-phosphate oxidase N-terminal" evidence="2">
    <location>
        <begin position="16"/>
        <end position="138"/>
    </location>
</feature>
<dbReference type="PANTHER" id="PTHR35176">
    <property type="entry name" value="HEME OXYGENASE HI_0854-RELATED"/>
    <property type="match status" value="1"/>
</dbReference>
<dbReference type="AlphaFoldDB" id="A0A3S3A9C5"/>
<sequence length="164" mass="18280">MSNWTTFATEAPDLARAVEARLEAHKHHVLATLRRDGSPRVSGTEVEIYDGSLLLGSMVGARKVQDLQRDPRYSLHSNPGHHSMDGGDAKITGRAQEILGERKRRIVDHWIVDRSPSEPAEAEVPAEAEAFELDLEEVVLTTVEGEHLNIDLWRPGNGVTRFTR</sequence>
<dbReference type="InterPro" id="IPR011576">
    <property type="entry name" value="Pyridox_Oxase_N"/>
</dbReference>
<dbReference type="Proteomes" id="UP000283479">
    <property type="component" value="Unassembled WGS sequence"/>
</dbReference>
<evidence type="ECO:0000313" key="3">
    <source>
        <dbReference type="EMBL" id="RVW02707.1"/>
    </source>
</evidence>
<gene>
    <name evidence="3" type="ORF">EGT50_08055</name>
</gene>
<proteinExistence type="predicted"/>
<dbReference type="SUPFAM" id="SSF50475">
    <property type="entry name" value="FMN-binding split barrel"/>
    <property type="match status" value="1"/>
</dbReference>
<dbReference type="GO" id="GO:0070967">
    <property type="term" value="F:coenzyme F420 binding"/>
    <property type="evidence" value="ECO:0007669"/>
    <property type="project" value="TreeGrafter"/>
</dbReference>
<dbReference type="InterPro" id="IPR012349">
    <property type="entry name" value="Split_barrel_FMN-bd"/>
</dbReference>
<dbReference type="EMBL" id="RKLO01000003">
    <property type="protein sequence ID" value="RVW02707.1"/>
    <property type="molecule type" value="Genomic_DNA"/>
</dbReference>
<dbReference type="GO" id="GO:0016627">
    <property type="term" value="F:oxidoreductase activity, acting on the CH-CH group of donors"/>
    <property type="evidence" value="ECO:0007669"/>
    <property type="project" value="TreeGrafter"/>
</dbReference>
<dbReference type="Gene3D" id="2.30.110.10">
    <property type="entry name" value="Electron Transport, Fmn-binding Protein, Chain A"/>
    <property type="match status" value="1"/>
</dbReference>
<reference evidence="3 4" key="1">
    <citation type="submission" date="2018-11" db="EMBL/GenBank/DDBJ databases">
        <title>Rhodococcus spongicola sp. nov. and Rhodococcus xishaensis sp. nov. from marine sponges.</title>
        <authorList>
            <person name="Li L."/>
            <person name="Lin H.W."/>
        </authorList>
    </citation>
    <scope>NUCLEOTIDE SEQUENCE [LARGE SCALE GENOMIC DNA]</scope>
    <source>
        <strain evidence="3 4">LHW51113</strain>
    </source>
</reference>
<evidence type="ECO:0000313" key="4">
    <source>
        <dbReference type="Proteomes" id="UP000283479"/>
    </source>
</evidence>
<dbReference type="PANTHER" id="PTHR35176:SF6">
    <property type="entry name" value="HEME OXYGENASE HI_0854-RELATED"/>
    <property type="match status" value="1"/>
</dbReference>
<name>A0A3S3A9C5_9NOCA</name>
<organism evidence="3 4">
    <name type="scientific">Rhodococcus xishaensis</name>
    <dbReference type="NCBI Taxonomy" id="2487364"/>
    <lineage>
        <taxon>Bacteria</taxon>
        <taxon>Bacillati</taxon>
        <taxon>Actinomycetota</taxon>
        <taxon>Actinomycetes</taxon>
        <taxon>Mycobacteriales</taxon>
        <taxon>Nocardiaceae</taxon>
        <taxon>Rhodococcus</taxon>
    </lineage>
</organism>
<dbReference type="Pfam" id="PF01243">
    <property type="entry name" value="PNPOx_N"/>
    <property type="match status" value="1"/>
</dbReference>
<accession>A0A3S3A9C5</accession>
<dbReference type="InterPro" id="IPR052019">
    <property type="entry name" value="F420H2_bilvrd_red/Heme_oxyg"/>
</dbReference>